<evidence type="ECO:0000313" key="7">
    <source>
        <dbReference type="RefSeq" id="XP_026678936.1"/>
    </source>
</evidence>
<gene>
    <name evidence="7" type="primary">LOC103508565</name>
</gene>
<dbReference type="GO" id="GO:0007064">
    <property type="term" value="P:mitotic sister chromatid cohesion"/>
    <property type="evidence" value="ECO:0007669"/>
    <property type="project" value="InterPro"/>
</dbReference>
<dbReference type="Proteomes" id="UP000079169">
    <property type="component" value="Unplaced"/>
</dbReference>
<evidence type="ECO:0000256" key="2">
    <source>
        <dbReference type="ARBA" id="ARBA00022618"/>
    </source>
</evidence>
<keyword evidence="5" id="KW-0131">Cell cycle</keyword>
<dbReference type="PANTHER" id="PTHR12663:SF0">
    <property type="entry name" value="PRECOCIOUS DISSOCIATION OF SISTERS 5, ISOFORM A"/>
    <property type="match status" value="1"/>
</dbReference>
<dbReference type="Pfam" id="PF20168">
    <property type="entry name" value="PDS5"/>
    <property type="match status" value="1"/>
</dbReference>
<sequence>MPGGTDIVYPQGCRPINEELGSDELIRRLKTLAHTLQGMGQDEGMYQQYIPLALHIAEDHFLSHESKDVQLLIACCIADVLRVYAPEAPYKDPDQVKTIFLFLIKQLNGLKDPKDPAFKRYFYLLENLAYVKSFNMCFELEDSQEIFCALFSLMFKIVNDEHSGKVKSFMLDVLCPLITESDILSHELLDIILMNIVDPQKTQRKNAYLLAKELIVKTNDTLEPYIQNFKIRKEALTGLAMIYKMSLEPKSKMPGGTDIVYPQGCRPINEELGSDELIRRLKVRSIRVKIH</sequence>
<dbReference type="RefSeq" id="XP_026678936.1">
    <property type="nucleotide sequence ID" value="XM_026823135.1"/>
</dbReference>
<dbReference type="GO" id="GO:0005634">
    <property type="term" value="C:nucleus"/>
    <property type="evidence" value="ECO:0007669"/>
    <property type="project" value="UniProtKB-SubCell"/>
</dbReference>
<dbReference type="SUPFAM" id="SSF48371">
    <property type="entry name" value="ARM repeat"/>
    <property type="match status" value="1"/>
</dbReference>
<dbReference type="OMA" id="CRPINEE"/>
<protein>
    <submittedName>
        <fullName evidence="7">Sister chromatid cohesion protein PDS5 homolog B-A-like</fullName>
    </submittedName>
</protein>
<proteinExistence type="predicted"/>
<keyword evidence="2" id="KW-0132">Cell division</keyword>
<dbReference type="KEGG" id="dci:103508565"/>
<evidence type="ECO:0000256" key="4">
    <source>
        <dbReference type="ARBA" id="ARBA00023242"/>
    </source>
</evidence>
<reference evidence="7" key="1">
    <citation type="submission" date="2025-08" db="UniProtKB">
        <authorList>
            <consortium name="RefSeq"/>
        </authorList>
    </citation>
    <scope>IDENTIFICATION</scope>
</reference>
<evidence type="ECO:0000313" key="6">
    <source>
        <dbReference type="Proteomes" id="UP000079169"/>
    </source>
</evidence>
<comment type="subcellular location">
    <subcellularLocation>
        <location evidence="1">Nucleus</location>
    </subcellularLocation>
</comment>
<evidence type="ECO:0000256" key="3">
    <source>
        <dbReference type="ARBA" id="ARBA00022776"/>
    </source>
</evidence>
<evidence type="ECO:0000256" key="1">
    <source>
        <dbReference type="ARBA" id="ARBA00004123"/>
    </source>
</evidence>
<dbReference type="GO" id="GO:0051301">
    <property type="term" value="P:cell division"/>
    <property type="evidence" value="ECO:0007669"/>
    <property type="project" value="UniProtKB-KW"/>
</dbReference>
<keyword evidence="3" id="KW-0498">Mitosis</keyword>
<organism evidence="6 7">
    <name type="scientific">Diaphorina citri</name>
    <name type="common">Asian citrus psyllid</name>
    <dbReference type="NCBI Taxonomy" id="121845"/>
    <lineage>
        <taxon>Eukaryota</taxon>
        <taxon>Metazoa</taxon>
        <taxon>Ecdysozoa</taxon>
        <taxon>Arthropoda</taxon>
        <taxon>Hexapoda</taxon>
        <taxon>Insecta</taxon>
        <taxon>Pterygota</taxon>
        <taxon>Neoptera</taxon>
        <taxon>Paraneoptera</taxon>
        <taxon>Hemiptera</taxon>
        <taxon>Sternorrhyncha</taxon>
        <taxon>Psylloidea</taxon>
        <taxon>Psyllidae</taxon>
        <taxon>Diaphorininae</taxon>
        <taxon>Diaphorina</taxon>
    </lineage>
</organism>
<dbReference type="GeneID" id="103508565"/>
<keyword evidence="4" id="KW-0539">Nucleus</keyword>
<dbReference type="GO" id="GO:0000785">
    <property type="term" value="C:chromatin"/>
    <property type="evidence" value="ECO:0007669"/>
    <property type="project" value="TreeGrafter"/>
</dbReference>
<dbReference type="PaxDb" id="121845-A0A3Q0IRM9"/>
<name>A0A3Q0IRM9_DIACI</name>
<dbReference type="STRING" id="121845.A0A3Q0IRM9"/>
<dbReference type="AlphaFoldDB" id="A0A3Q0IRM9"/>
<dbReference type="PANTHER" id="PTHR12663">
    <property type="entry name" value="ANDROGEN INDUCED INHIBITOR OF PROLIFERATION AS3 / PDS5-RELATED"/>
    <property type="match status" value="1"/>
</dbReference>
<dbReference type="InterPro" id="IPR016024">
    <property type="entry name" value="ARM-type_fold"/>
</dbReference>
<keyword evidence="6" id="KW-1185">Reference proteome</keyword>
<evidence type="ECO:0000256" key="5">
    <source>
        <dbReference type="ARBA" id="ARBA00023306"/>
    </source>
</evidence>
<dbReference type="GO" id="GO:0006281">
    <property type="term" value="P:DNA repair"/>
    <property type="evidence" value="ECO:0007669"/>
    <property type="project" value="TreeGrafter"/>
</dbReference>
<accession>A0A3Q0IRM9</accession>
<dbReference type="InterPro" id="IPR039776">
    <property type="entry name" value="Pds5"/>
</dbReference>